<keyword evidence="2" id="KW-1185">Reference proteome</keyword>
<protein>
    <submittedName>
        <fullName evidence="1">Uncharacterized protein</fullName>
    </submittedName>
</protein>
<organism evidence="1 2">
    <name type="scientific">Papaver somniferum</name>
    <name type="common">Opium poppy</name>
    <dbReference type="NCBI Taxonomy" id="3469"/>
    <lineage>
        <taxon>Eukaryota</taxon>
        <taxon>Viridiplantae</taxon>
        <taxon>Streptophyta</taxon>
        <taxon>Embryophyta</taxon>
        <taxon>Tracheophyta</taxon>
        <taxon>Spermatophyta</taxon>
        <taxon>Magnoliopsida</taxon>
        <taxon>Ranunculales</taxon>
        <taxon>Papaveraceae</taxon>
        <taxon>Papaveroideae</taxon>
        <taxon>Papaver</taxon>
    </lineage>
</organism>
<gene>
    <name evidence="1" type="ORF">C5167_048065</name>
</gene>
<dbReference type="Proteomes" id="UP000316621">
    <property type="component" value="Chromosome 8"/>
</dbReference>
<dbReference type="AlphaFoldDB" id="A0A4Y7KI93"/>
<reference evidence="1 2" key="1">
    <citation type="journal article" date="2018" name="Science">
        <title>The opium poppy genome and morphinan production.</title>
        <authorList>
            <person name="Guo L."/>
            <person name="Winzer T."/>
            <person name="Yang X."/>
            <person name="Li Y."/>
            <person name="Ning Z."/>
            <person name="He Z."/>
            <person name="Teodor R."/>
            <person name="Lu Y."/>
            <person name="Bowser T.A."/>
            <person name="Graham I.A."/>
            <person name="Ye K."/>
        </authorList>
    </citation>
    <scope>NUCLEOTIDE SEQUENCE [LARGE SCALE GENOMIC DNA]</scope>
    <source>
        <strain evidence="2">cv. HN1</strain>
        <tissue evidence="1">Leaves</tissue>
    </source>
</reference>
<sequence>MFPYAGRERTYRIEIAEILTGLQLLGDHVFQSPKLPISSVANSSSSKSPPDKAWDHGEAFWVKCNNFLFQFQADVAGACSCGILRQTLTPDLFTLLSNNNISRYVILRCAAQSVIR</sequence>
<evidence type="ECO:0000313" key="1">
    <source>
        <dbReference type="EMBL" id="RZC72586.1"/>
    </source>
</evidence>
<accession>A0A4Y7KI93</accession>
<evidence type="ECO:0000313" key="2">
    <source>
        <dbReference type="Proteomes" id="UP000316621"/>
    </source>
</evidence>
<dbReference type="Gramene" id="RZC72586">
    <property type="protein sequence ID" value="RZC72586"/>
    <property type="gene ID" value="C5167_048065"/>
</dbReference>
<name>A0A4Y7KI93_PAPSO</name>
<proteinExistence type="predicted"/>
<dbReference type="EMBL" id="CM010722">
    <property type="protein sequence ID" value="RZC72586.1"/>
    <property type="molecule type" value="Genomic_DNA"/>
</dbReference>